<evidence type="ECO:0000256" key="1">
    <source>
        <dbReference type="SAM" id="MobiDB-lite"/>
    </source>
</evidence>
<gene>
    <name evidence="3" type="ORF">FSB_LOCUS19734</name>
</gene>
<evidence type="ECO:0000259" key="2">
    <source>
        <dbReference type="Pfam" id="PF12776"/>
    </source>
</evidence>
<reference evidence="3" key="1">
    <citation type="submission" date="2018-02" db="EMBL/GenBank/DDBJ databases">
        <authorList>
            <person name="Cohen D.B."/>
            <person name="Kent A.D."/>
        </authorList>
    </citation>
    <scope>NUCLEOTIDE SEQUENCE</scope>
</reference>
<dbReference type="Pfam" id="PF12776">
    <property type="entry name" value="Myb_DNA-bind_3"/>
    <property type="match status" value="4"/>
</dbReference>
<accession>A0A2N9FX33</accession>
<dbReference type="PANTHER" id="PTHR46929">
    <property type="entry name" value="EXPRESSED PROTEIN"/>
    <property type="match status" value="1"/>
</dbReference>
<dbReference type="PANTHER" id="PTHR46929:SF29">
    <property type="entry name" value="MYB_SANT-LIKE DOMAIN-CONTAINING PROTEIN"/>
    <property type="match status" value="1"/>
</dbReference>
<dbReference type="InterPro" id="IPR024752">
    <property type="entry name" value="Myb/SANT-like_dom"/>
</dbReference>
<name>A0A2N9FX33_FAGSY</name>
<protein>
    <recommendedName>
        <fullName evidence="2">Myb/SANT-like domain-containing protein</fullName>
    </recommendedName>
</protein>
<evidence type="ECO:0000313" key="3">
    <source>
        <dbReference type="EMBL" id="SPC91852.1"/>
    </source>
</evidence>
<sequence>MYHKVYETRSYNAKEKVKYMAWTSEMDRCLTEILVEEVKKGNKIDSTFKPAAYRAAITALKEKFGLELTKEHVRNRLKTWKKQFGILKELLAHKGFKWDETRKMVIADNSVWNDYSKAHPDAKQFRAKFIENYDELCIIVGNDQTVASSSDNDAEIDVDLTVGKEGVDAGIVSEIQSDDRQTKNLRWTEEMDRCLGKILVEQVRKGHKIDKILQREAYDAAVLDLNERFGPELSKEHIRNRLRTWRKQYLILNELLSHNGFKWDEMQKMIIASDSIWDDYVKTHPDARIFRNRFIQNYDQLYIIFGNYNETREPIPIDASPVQCGGKARDQGKNMRWTYEMDRCLGKVLVEQVILGNKNKLDNKFKPAAYEAAVLAIKKQFHIDLMKDHVRNRLKTWKKQYDILQELLDQSGFEWDGRRKMVIANDSAWNEYLKINPDARTVQGRVINNYEELCVIIGYNDPPESSLNIAENNLDLIVENEAVVAEEAYYNEIDNAKDKGKYISWTDEMDRCLTQLLVEQVMLGNKLEKNFKPVAYMTALTVLNEKFGLDLTRENIRNRLKTWKKQYGLVKELLSHSGFEWDERYKMVVAPDSDWNEYIKRHPDARQLRARSIENYDELRIIVGNEPPGRHWSEAGARLEGNSTFNDEEHVETPAQMFGNEEMSQDNASDGMQGSSHQTRARPSSSSYSKQLLKRRRSSDAMLEMMSAMAADIGRIADALTENNKTVCLDELFEMVQTIPGFDDDLIIEACEYLSFDERRAMMFMKLNERLRKKWLLKRLRGQGN</sequence>
<proteinExistence type="predicted"/>
<dbReference type="EMBL" id="OIVN01001258">
    <property type="protein sequence ID" value="SPC91852.1"/>
    <property type="molecule type" value="Genomic_DNA"/>
</dbReference>
<feature type="domain" description="Myb/SANT-like" evidence="2">
    <location>
        <begin position="336"/>
        <end position="432"/>
    </location>
</feature>
<feature type="domain" description="Myb/SANT-like" evidence="2">
    <location>
        <begin position="504"/>
        <end position="598"/>
    </location>
</feature>
<feature type="compositionally biased region" description="Polar residues" evidence="1">
    <location>
        <begin position="665"/>
        <end position="690"/>
    </location>
</feature>
<dbReference type="AlphaFoldDB" id="A0A2N9FX33"/>
<feature type="region of interest" description="Disordered" evidence="1">
    <location>
        <begin position="662"/>
        <end position="693"/>
    </location>
</feature>
<feature type="domain" description="Myb/SANT-like" evidence="2">
    <location>
        <begin position="186"/>
        <end position="280"/>
    </location>
</feature>
<organism evidence="3">
    <name type="scientific">Fagus sylvatica</name>
    <name type="common">Beechnut</name>
    <dbReference type="NCBI Taxonomy" id="28930"/>
    <lineage>
        <taxon>Eukaryota</taxon>
        <taxon>Viridiplantae</taxon>
        <taxon>Streptophyta</taxon>
        <taxon>Embryophyta</taxon>
        <taxon>Tracheophyta</taxon>
        <taxon>Spermatophyta</taxon>
        <taxon>Magnoliopsida</taxon>
        <taxon>eudicotyledons</taxon>
        <taxon>Gunneridae</taxon>
        <taxon>Pentapetalae</taxon>
        <taxon>rosids</taxon>
        <taxon>fabids</taxon>
        <taxon>Fagales</taxon>
        <taxon>Fagaceae</taxon>
        <taxon>Fagus</taxon>
    </lineage>
</organism>
<feature type="domain" description="Myb/SANT-like" evidence="2">
    <location>
        <begin position="22"/>
        <end position="115"/>
    </location>
</feature>